<keyword evidence="2" id="KW-1185">Reference proteome</keyword>
<protein>
    <submittedName>
        <fullName evidence="1">Uncharacterized protein</fullName>
    </submittedName>
</protein>
<evidence type="ECO:0000313" key="2">
    <source>
        <dbReference type="Proteomes" id="UP000249915"/>
    </source>
</evidence>
<gene>
    <name evidence="1" type="ORF">BAY60_23840</name>
</gene>
<accession>A0A2V4AR07</accession>
<evidence type="ECO:0000313" key="1">
    <source>
        <dbReference type="EMBL" id="PXY22819.1"/>
    </source>
</evidence>
<dbReference type="RefSeq" id="WP_112283427.1">
    <property type="nucleotide sequence ID" value="NZ_MASW01000005.1"/>
</dbReference>
<sequence>MEQTTQRPRMPFSLKASLGILGFQVLSNGAMGALLLYFAAEDAEHGRSVPGLQYVLGYGSVAVAVVLIGCAVLLGRRVAGARIAVTVLEVLTVLSGLLAVVQGAVQGVVGIVLAVLVIAHLFRPDVNAWLHPAPAESVTRTG</sequence>
<dbReference type="OrthoDB" id="3700531at2"/>
<name>A0A2V4AR07_9PSEU</name>
<dbReference type="AlphaFoldDB" id="A0A2V4AR07"/>
<proteinExistence type="predicted"/>
<reference evidence="1 2" key="1">
    <citation type="submission" date="2016-07" db="EMBL/GenBank/DDBJ databases">
        <title>Draft genome sequence of Prauserella muralis DSM 45305, isolated from a mould-covered wall in an indoor environment.</title>
        <authorList>
            <person name="Ruckert C."/>
            <person name="Albersmeier A."/>
            <person name="Jiang C.-L."/>
            <person name="Jiang Y."/>
            <person name="Kalinowski J."/>
            <person name="Schneider O."/>
            <person name="Winkler A."/>
            <person name="Zotchev S.B."/>
        </authorList>
    </citation>
    <scope>NUCLEOTIDE SEQUENCE [LARGE SCALE GENOMIC DNA]</scope>
    <source>
        <strain evidence="1 2">DSM 45305</strain>
    </source>
</reference>
<dbReference type="EMBL" id="MASW01000005">
    <property type="protein sequence ID" value="PXY22819.1"/>
    <property type="molecule type" value="Genomic_DNA"/>
</dbReference>
<dbReference type="Proteomes" id="UP000249915">
    <property type="component" value="Unassembled WGS sequence"/>
</dbReference>
<organism evidence="1 2">
    <name type="scientific">Prauserella muralis</name>
    <dbReference type="NCBI Taxonomy" id="588067"/>
    <lineage>
        <taxon>Bacteria</taxon>
        <taxon>Bacillati</taxon>
        <taxon>Actinomycetota</taxon>
        <taxon>Actinomycetes</taxon>
        <taxon>Pseudonocardiales</taxon>
        <taxon>Pseudonocardiaceae</taxon>
        <taxon>Prauserella</taxon>
    </lineage>
</organism>
<comment type="caution">
    <text evidence="1">The sequence shown here is derived from an EMBL/GenBank/DDBJ whole genome shotgun (WGS) entry which is preliminary data.</text>
</comment>